<dbReference type="InterPro" id="IPR036662">
    <property type="entry name" value="PTS_EIIA_man-typ_sf"/>
</dbReference>
<sequence>MSDIVEIIIVSHSAKIAEGIQDLMKEMAPSVPIHLASGLEDGSIGTDVTRILEAIEAVDKEALILSDIGSATMNAELAVDMYEGEKTVQFYDGPIVESAFVASVSAGNGMDVAQIVEQLKMA</sequence>
<dbReference type="Gene3D" id="3.40.50.510">
    <property type="entry name" value="Phosphotransferase system, mannose-type IIA component"/>
    <property type="match status" value="1"/>
</dbReference>
<dbReference type="PANTHER" id="PTHR38594">
    <property type="entry name" value="PEP-DEPENDENT DIHYDROXYACETONE KINASE, PHOSPHORYL DONOR SUBUNIT DHAM"/>
    <property type="match status" value="1"/>
</dbReference>
<dbReference type="Pfam" id="PF03610">
    <property type="entry name" value="EIIA-man"/>
    <property type="match status" value="1"/>
</dbReference>
<feature type="domain" description="PTS EIIA type-4" evidence="6">
    <location>
        <begin position="4"/>
        <end position="122"/>
    </location>
</feature>
<keyword evidence="7" id="KW-0418">Kinase</keyword>
<dbReference type="PROSITE" id="PS51096">
    <property type="entry name" value="PTS_EIIA_TYPE_4"/>
    <property type="match status" value="1"/>
</dbReference>
<dbReference type="EC" id="2.7.1.121" evidence="3"/>
<keyword evidence="8" id="KW-1185">Reference proteome</keyword>
<evidence type="ECO:0000256" key="1">
    <source>
        <dbReference type="ARBA" id="ARBA00001113"/>
    </source>
</evidence>
<protein>
    <recommendedName>
        <fullName evidence="3">phosphoenolpyruvate--glycerone phosphotransferase</fullName>
        <ecNumber evidence="3">2.7.1.121</ecNumber>
    </recommendedName>
</protein>
<accession>A0ABT7MRX1</accession>
<comment type="function">
    <text evidence="2">Component of the dihydroxyacetone kinase complex, which is responsible for the phosphoenolpyruvate (PEP)-dependent phosphorylation of dihydroxyacetone. DhaM serves as the phosphoryl donor. Is phosphorylated by phosphoenolpyruvate in an EI- and HPr-dependent reaction, and a phosphorelay system on histidine residues finally leads to phosphoryl transfer to DhaL and dihydroxyacetone.</text>
</comment>
<evidence type="ECO:0000256" key="5">
    <source>
        <dbReference type="ARBA" id="ARBA00046577"/>
    </source>
</evidence>
<dbReference type="EMBL" id="JASWER010000014">
    <property type="protein sequence ID" value="MDL5377963.1"/>
    <property type="molecule type" value="Genomic_DNA"/>
</dbReference>
<evidence type="ECO:0000313" key="7">
    <source>
        <dbReference type="EMBL" id="MDL5377963.1"/>
    </source>
</evidence>
<dbReference type="InterPro" id="IPR004701">
    <property type="entry name" value="PTS_EIIA_man-typ"/>
</dbReference>
<organism evidence="7 8">
    <name type="scientific">Exiguobacterium mexicanum</name>
    <dbReference type="NCBI Taxonomy" id="340146"/>
    <lineage>
        <taxon>Bacteria</taxon>
        <taxon>Bacillati</taxon>
        <taxon>Bacillota</taxon>
        <taxon>Bacilli</taxon>
        <taxon>Bacillales</taxon>
        <taxon>Bacillales Family XII. Incertae Sedis</taxon>
        <taxon>Exiguobacterium</taxon>
    </lineage>
</organism>
<evidence type="ECO:0000256" key="4">
    <source>
        <dbReference type="ARBA" id="ARBA00022679"/>
    </source>
</evidence>
<dbReference type="InterPro" id="IPR039643">
    <property type="entry name" value="DhaM"/>
</dbReference>
<dbReference type="InterPro" id="IPR012844">
    <property type="entry name" value="DhaM_N"/>
</dbReference>
<proteinExistence type="predicted"/>
<evidence type="ECO:0000256" key="2">
    <source>
        <dbReference type="ARBA" id="ARBA00002788"/>
    </source>
</evidence>
<evidence type="ECO:0000259" key="6">
    <source>
        <dbReference type="PROSITE" id="PS51096"/>
    </source>
</evidence>
<name>A0ABT7MRX1_9BACL</name>
<dbReference type="RefSeq" id="WP_251128809.1">
    <property type="nucleotide sequence ID" value="NZ_CP183077.1"/>
</dbReference>
<dbReference type="GO" id="GO:0047324">
    <property type="term" value="F:phosphoenolpyruvate-glycerone phosphotransferase activity"/>
    <property type="evidence" value="ECO:0007669"/>
    <property type="project" value="UniProtKB-EC"/>
</dbReference>
<gene>
    <name evidence="7" type="primary">dhaM</name>
    <name evidence="7" type="ORF">QR695_13220</name>
</gene>
<dbReference type="PANTHER" id="PTHR38594:SF1">
    <property type="entry name" value="PEP-DEPENDENT DIHYDROXYACETONE KINASE, PHOSPHORYL DONOR SUBUNIT DHAM"/>
    <property type="match status" value="1"/>
</dbReference>
<comment type="caution">
    <text evidence="7">The sequence shown here is derived from an EMBL/GenBank/DDBJ whole genome shotgun (WGS) entry which is preliminary data.</text>
</comment>
<dbReference type="SUPFAM" id="SSF53062">
    <property type="entry name" value="PTS system fructose IIA component-like"/>
    <property type="match status" value="1"/>
</dbReference>
<dbReference type="Proteomes" id="UP001230807">
    <property type="component" value="Unassembled WGS sequence"/>
</dbReference>
<dbReference type="NCBIfam" id="TIGR02364">
    <property type="entry name" value="dha_pts"/>
    <property type="match status" value="1"/>
</dbReference>
<keyword evidence="4 7" id="KW-0808">Transferase</keyword>
<comment type="catalytic activity">
    <reaction evidence="1">
        <text>dihydroxyacetone + phosphoenolpyruvate = dihydroxyacetone phosphate + pyruvate</text>
        <dbReference type="Rhea" id="RHEA:18381"/>
        <dbReference type="ChEBI" id="CHEBI:15361"/>
        <dbReference type="ChEBI" id="CHEBI:16016"/>
        <dbReference type="ChEBI" id="CHEBI:57642"/>
        <dbReference type="ChEBI" id="CHEBI:58702"/>
        <dbReference type="EC" id="2.7.1.121"/>
    </reaction>
</comment>
<comment type="subunit">
    <text evidence="5">Homodimer. The dihydroxyacetone kinase complex is composed of a homodimer of DhaM, a homodimer of DhaK and the subunit DhaL.</text>
</comment>
<reference evidence="7 8" key="1">
    <citation type="submission" date="2023-06" db="EMBL/GenBank/DDBJ databases">
        <title>Influencing factors and mechanism of Cr(VI) reduction by facultative anaerobic Exiguobacterium sp. PY14.</title>
        <authorList>
            <person name="Zou L."/>
        </authorList>
    </citation>
    <scope>NUCLEOTIDE SEQUENCE [LARGE SCALE GENOMIC DNA]</scope>
    <source>
        <strain evidence="7 8">PY14</strain>
    </source>
</reference>
<evidence type="ECO:0000313" key="8">
    <source>
        <dbReference type="Proteomes" id="UP001230807"/>
    </source>
</evidence>
<evidence type="ECO:0000256" key="3">
    <source>
        <dbReference type="ARBA" id="ARBA00012095"/>
    </source>
</evidence>